<dbReference type="InterPro" id="IPR014756">
    <property type="entry name" value="Ig_E-set"/>
</dbReference>
<dbReference type="Pfam" id="PF00339">
    <property type="entry name" value="Arrestin_N"/>
    <property type="match status" value="1"/>
</dbReference>
<dbReference type="GO" id="GO:0007399">
    <property type="term" value="P:nervous system development"/>
    <property type="evidence" value="ECO:0007669"/>
    <property type="project" value="UniProtKB-ARBA"/>
</dbReference>
<dbReference type="Pfam" id="PF02752">
    <property type="entry name" value="Arrestin_C"/>
    <property type="match status" value="1"/>
</dbReference>
<dbReference type="PANTHER" id="PTHR11188:SF135">
    <property type="entry name" value="ARRESTIN DOMAIN CONTAINING 3-LIKE-RELATED"/>
    <property type="match status" value="1"/>
</dbReference>
<feature type="domain" description="Arrestin C-terminal-like" evidence="2">
    <location>
        <begin position="173"/>
        <end position="302"/>
    </location>
</feature>
<dbReference type="GeneTree" id="ENSGT00940000165930"/>
<dbReference type="Ensembl" id="ENSSPAT00000006884.1">
    <property type="protein sequence ID" value="ENSSPAP00000006746.1"/>
    <property type="gene ID" value="ENSSPAG00000005194.1"/>
</dbReference>
<dbReference type="InterPro" id="IPR011021">
    <property type="entry name" value="Arrestin-like_N"/>
</dbReference>
<protein>
    <recommendedName>
        <fullName evidence="2">Arrestin C-terminal-like domain-containing protein</fullName>
    </recommendedName>
</protein>
<dbReference type="PANTHER" id="PTHR11188">
    <property type="entry name" value="ARRESTIN DOMAIN CONTAINING PROTEIN"/>
    <property type="match status" value="1"/>
</dbReference>
<sequence>MTVKHLSVEYDKANERGTYSPGDILSGKVTVVTSKEIKVQSFVVKAKGKAKVTWYEQEGQTPVVHSNKKKYFYFEHIILQDKKKGDADEYLKQTAECSEIISPGRNVYPFSFEIPNTDMPSTYKGKWGTITYSLRAQLTQSIWLVQKTKTEFPFLTKSEFPFQQHATRITFFGSGKITMNVTSEKMGLKQGEAMGISVEVLNGSARTVTPKFYLCEKQTFVAQSKRTVHTNDIFCGTGDSVPAETSRTVTKILSIPPQLPPTFFNCCMMKLEYRLKVTLAAPVIRDPEIKLPLVILLGSPQPREQKPKRSIWFRKLPG</sequence>
<accession>A0A3B4ZGM7</accession>
<dbReference type="GO" id="GO:0015031">
    <property type="term" value="P:protein transport"/>
    <property type="evidence" value="ECO:0007669"/>
    <property type="project" value="TreeGrafter"/>
</dbReference>
<organism evidence="3">
    <name type="scientific">Stegastes partitus</name>
    <name type="common">bicolor damselfish</name>
    <dbReference type="NCBI Taxonomy" id="144197"/>
    <lineage>
        <taxon>Eukaryota</taxon>
        <taxon>Metazoa</taxon>
        <taxon>Chordata</taxon>
        <taxon>Craniata</taxon>
        <taxon>Vertebrata</taxon>
        <taxon>Euteleostomi</taxon>
        <taxon>Actinopterygii</taxon>
        <taxon>Neopterygii</taxon>
        <taxon>Teleostei</taxon>
        <taxon>Neoteleostei</taxon>
        <taxon>Acanthomorphata</taxon>
        <taxon>Ovalentaria</taxon>
        <taxon>Pomacentridae</taxon>
        <taxon>Stegastes</taxon>
    </lineage>
</organism>
<dbReference type="AlphaFoldDB" id="A0A3B4ZGM7"/>
<comment type="similarity">
    <text evidence="1">Belongs to the arrestin family.</text>
</comment>
<evidence type="ECO:0000259" key="2">
    <source>
        <dbReference type="SMART" id="SM01017"/>
    </source>
</evidence>
<evidence type="ECO:0000313" key="3">
    <source>
        <dbReference type="Ensembl" id="ENSSPAP00000006746.1"/>
    </source>
</evidence>
<dbReference type="Gene3D" id="2.60.40.640">
    <property type="match status" value="2"/>
</dbReference>
<dbReference type="STRING" id="144197.ENSSPAP00000006746"/>
<dbReference type="InterPro" id="IPR011022">
    <property type="entry name" value="Arrestin_C-like"/>
</dbReference>
<reference evidence="3" key="1">
    <citation type="submission" date="2023-09" db="UniProtKB">
        <authorList>
            <consortium name="Ensembl"/>
        </authorList>
    </citation>
    <scope>IDENTIFICATION</scope>
</reference>
<dbReference type="InterPro" id="IPR050357">
    <property type="entry name" value="Arrestin_domain-protein"/>
</dbReference>
<dbReference type="GO" id="GO:0005886">
    <property type="term" value="C:plasma membrane"/>
    <property type="evidence" value="ECO:0007669"/>
    <property type="project" value="TreeGrafter"/>
</dbReference>
<dbReference type="SUPFAM" id="SSF81296">
    <property type="entry name" value="E set domains"/>
    <property type="match status" value="2"/>
</dbReference>
<dbReference type="InterPro" id="IPR014752">
    <property type="entry name" value="Arrestin-like_C"/>
</dbReference>
<proteinExistence type="inferred from homology"/>
<name>A0A3B4ZGM7_9TELE</name>
<evidence type="ECO:0000256" key="1">
    <source>
        <dbReference type="ARBA" id="ARBA00005298"/>
    </source>
</evidence>
<dbReference type="GO" id="GO:0005737">
    <property type="term" value="C:cytoplasm"/>
    <property type="evidence" value="ECO:0007669"/>
    <property type="project" value="TreeGrafter"/>
</dbReference>
<dbReference type="SMART" id="SM01017">
    <property type="entry name" value="Arrestin_C"/>
    <property type="match status" value="1"/>
</dbReference>